<keyword evidence="2" id="KW-1185">Reference proteome</keyword>
<reference evidence="1 2" key="1">
    <citation type="submission" date="2024-08" db="EMBL/GenBank/DDBJ databases">
        <authorList>
            <person name="Vancuren S.J."/>
            <person name="Allen-Vercoe E."/>
        </authorList>
    </citation>
    <scope>NUCLEOTIDE SEQUENCE [LARGE SCALE GENOMIC DNA]</scope>
    <source>
        <strain evidence="1 2">16-6-I_42_FAA</strain>
    </source>
</reference>
<protein>
    <submittedName>
        <fullName evidence="1">Uncharacterized protein</fullName>
    </submittedName>
</protein>
<proteinExistence type="predicted"/>
<accession>A0ABW8AW10</accession>
<dbReference type="Proteomes" id="UP001614216">
    <property type="component" value="Unassembled WGS sequence"/>
</dbReference>
<dbReference type="RefSeq" id="WP_396569107.1">
    <property type="nucleotide sequence ID" value="NZ_JBITRD010000002.1"/>
</dbReference>
<sequence>MVEILLICRYNKNDIKKGDVVMRAHTVILGAGATMAAIPNGDKNGKKSSVMNGMISKLGLDDLLADVKLDTKSENIEDIYSELYMKPEYAEVVKELEKRLYDYFDSFEIPDTPTVYDFLILSLTEKDVIATFNWDPLLVQAYVRCYEITDNLPHLLCLHGNVGMGYCEEHREFGTKDAVCPVCKKQLSPTRLLYPVKNKEYNKDDYIAGCWDAINYIINNSYMITIFGYSAPSSDIEAVNLLKKAWGKKEDRQLEEVSVIDIIDEAEMLEKWDDFIYSHHYRYTNNFFDSYLGMFPRRSCETVFAMYSLNVPADGRRGFKPSMKWSDLYDFVYDLVLDEQNTPEGKNLPLYYTADSFKNRDK</sequence>
<name>A0ABW8AW10_9FIRM</name>
<comment type="caution">
    <text evidence="1">The sequence shown here is derived from an EMBL/GenBank/DDBJ whole genome shotgun (WGS) entry which is preliminary data.</text>
</comment>
<dbReference type="EMBL" id="JBITRD010000002">
    <property type="protein sequence ID" value="MFI7844561.1"/>
    <property type="molecule type" value="Genomic_DNA"/>
</dbReference>
<gene>
    <name evidence="1" type="ORF">ACIF0M_03255</name>
</gene>
<evidence type="ECO:0000313" key="2">
    <source>
        <dbReference type="Proteomes" id="UP001614216"/>
    </source>
</evidence>
<evidence type="ECO:0000313" key="1">
    <source>
        <dbReference type="EMBL" id="MFI7844561.1"/>
    </source>
</evidence>
<organism evidence="1 2">
    <name type="scientific">Dorea amylophila</name>
    <dbReference type="NCBI Taxonomy" id="2981789"/>
    <lineage>
        <taxon>Bacteria</taxon>
        <taxon>Bacillati</taxon>
        <taxon>Bacillota</taxon>
        <taxon>Clostridia</taxon>
        <taxon>Lachnospirales</taxon>
        <taxon>Lachnospiraceae</taxon>
        <taxon>Dorea</taxon>
    </lineage>
</organism>